<keyword evidence="1" id="KW-1133">Transmembrane helix</keyword>
<dbReference type="InterPro" id="IPR008900">
    <property type="entry name" value="Zot_N"/>
</dbReference>
<evidence type="ECO:0000256" key="1">
    <source>
        <dbReference type="SAM" id="Phobius"/>
    </source>
</evidence>
<reference evidence="3 4" key="1">
    <citation type="submission" date="2012-06" db="EMBL/GenBank/DDBJ databases">
        <title>Complete sequence of Sulfurospirillum barnesii SES-3.</title>
        <authorList>
            <consortium name="US DOE Joint Genome Institute"/>
            <person name="Lucas S."/>
            <person name="Han J."/>
            <person name="Lapidus A."/>
            <person name="Cheng J.-F."/>
            <person name="Goodwin L."/>
            <person name="Pitluck S."/>
            <person name="Peters L."/>
            <person name="Ovchinnikova G."/>
            <person name="Lu M."/>
            <person name="Detter J.C."/>
            <person name="Han C."/>
            <person name="Tapia R."/>
            <person name="Land M."/>
            <person name="Hauser L."/>
            <person name="Kyrpides N."/>
            <person name="Ivanova N."/>
            <person name="Pagani I."/>
            <person name="Stolz J."/>
            <person name="Arkin A."/>
            <person name="Dehal P."/>
            <person name="Oremland R."/>
            <person name="Saltikov C."/>
            <person name="Basu P."/>
            <person name="Hollibaugh J."/>
            <person name="Newman D."/>
            <person name="Stolyar S."/>
            <person name="Hazen T."/>
            <person name="Woyke T."/>
        </authorList>
    </citation>
    <scope>NUCLEOTIDE SEQUENCE [LARGE SCALE GENOMIC DNA]</scope>
    <source>
        <strain evidence="4">ATCC 700032 / DSM 10660 / SES-3</strain>
    </source>
</reference>
<protein>
    <submittedName>
        <fullName evidence="3">Zonular occludens toxin (Zot)</fullName>
    </submittedName>
</protein>
<feature type="domain" description="Zona occludens toxin N-terminal" evidence="2">
    <location>
        <begin position="2"/>
        <end position="165"/>
    </location>
</feature>
<accession>I3XWF0</accession>
<dbReference type="eggNOG" id="COG4128">
    <property type="taxonomic scope" value="Bacteria"/>
</dbReference>
<sequence>MIRVLIGGQGSGKSLTSIHFLFELVDSTIYGIDNNGKEFSKTVSVPRHTLYKRLISNVGGFKPALFKELSGNADIEIIHEDRYWHKDDLLVIFDKQMKEREKPESERTPTLFIYDECQFGLSTFSTAQANLEACEFISNFFSLQRHFGPCDCLLMTQSVDKIHSKYLGIDFELYIAPEYSLKADPANDIVFDLYDSEGKNIITGGRDKIKYKKQKTIKDKSGQEFNPFMLYVSGDGGRTPEVKKSYWKKYVYITFGLIAFALLGFVYTFYTLFQDINKPSSTSVQPTNEQNRTVEYDYSAPPLNAVKGARGNLQSYDENSTYNQYVKEPYQNIESQNLYRVFVMDNVYFIGTQILSLDEFKKMIDKQVFFVVSTQPVSKRSFYVNLLIHQSVINSFGLSRDFDTSDGKNRAKGTVTKTQN</sequence>
<dbReference type="KEGG" id="sba:Sulba_0973"/>
<dbReference type="Proteomes" id="UP000006176">
    <property type="component" value="Chromosome"/>
</dbReference>
<feature type="transmembrane region" description="Helical" evidence="1">
    <location>
        <begin position="250"/>
        <end position="273"/>
    </location>
</feature>
<gene>
    <name evidence="3" type="ordered locus">Sulba_0973</name>
</gene>
<keyword evidence="1" id="KW-0472">Membrane</keyword>
<evidence type="ECO:0000313" key="3">
    <source>
        <dbReference type="EMBL" id="AFL68274.1"/>
    </source>
</evidence>
<dbReference type="InterPro" id="IPR027417">
    <property type="entry name" value="P-loop_NTPase"/>
</dbReference>
<dbReference type="AlphaFoldDB" id="I3XWF0"/>
<dbReference type="STRING" id="760154.Sulba_0973"/>
<organism evidence="3 4">
    <name type="scientific">Sulfurospirillum barnesii (strain ATCC 700032 / DSM 10660 / SES-3)</name>
    <dbReference type="NCBI Taxonomy" id="760154"/>
    <lineage>
        <taxon>Bacteria</taxon>
        <taxon>Pseudomonadati</taxon>
        <taxon>Campylobacterota</taxon>
        <taxon>Epsilonproteobacteria</taxon>
        <taxon>Campylobacterales</taxon>
        <taxon>Sulfurospirillaceae</taxon>
        <taxon>Sulfurospirillum</taxon>
    </lineage>
</organism>
<dbReference type="Gene3D" id="3.40.50.300">
    <property type="entry name" value="P-loop containing nucleotide triphosphate hydrolases"/>
    <property type="match status" value="1"/>
</dbReference>
<keyword evidence="4" id="KW-1185">Reference proteome</keyword>
<dbReference type="RefSeq" id="WP_014769153.1">
    <property type="nucleotide sequence ID" value="NC_018002.1"/>
</dbReference>
<proteinExistence type="predicted"/>
<dbReference type="OrthoDB" id="9817654at2"/>
<keyword evidence="1" id="KW-0812">Transmembrane</keyword>
<name>I3XWF0_SULBS</name>
<dbReference type="PATRIC" id="fig|760154.4.peg.973"/>
<dbReference type="Pfam" id="PF05707">
    <property type="entry name" value="Zot"/>
    <property type="match status" value="1"/>
</dbReference>
<dbReference type="EMBL" id="CP003333">
    <property type="protein sequence ID" value="AFL68274.1"/>
    <property type="molecule type" value="Genomic_DNA"/>
</dbReference>
<dbReference type="HOGENOM" id="CLU_653685_0_0_7"/>
<evidence type="ECO:0000313" key="4">
    <source>
        <dbReference type="Proteomes" id="UP000006176"/>
    </source>
</evidence>
<evidence type="ECO:0000259" key="2">
    <source>
        <dbReference type="Pfam" id="PF05707"/>
    </source>
</evidence>